<accession>W4LFN7</accession>
<sequence length="70" mass="7723">MNTIQTTAKTPKTLTIHTTLFDMLAAMQDEASELEFDVRNTDAHIVSTVAEWMQAGRIVPGYTNPIRSAA</sequence>
<comment type="caution">
    <text evidence="1">The sequence shown here is derived from an EMBL/GenBank/DDBJ whole genome shotgun (WGS) entry which is preliminary data.</text>
</comment>
<evidence type="ECO:0000313" key="1">
    <source>
        <dbReference type="EMBL" id="ETW96719.1"/>
    </source>
</evidence>
<dbReference type="Proteomes" id="UP000019141">
    <property type="component" value="Unassembled WGS sequence"/>
</dbReference>
<dbReference type="EMBL" id="AZHW01000753">
    <property type="protein sequence ID" value="ETW96719.1"/>
    <property type="molecule type" value="Genomic_DNA"/>
</dbReference>
<keyword evidence="2" id="KW-1185">Reference proteome</keyword>
<dbReference type="HOGENOM" id="CLU_2750214_0_0_7"/>
<gene>
    <name evidence="1" type="ORF">ETSY1_25415</name>
</gene>
<reference evidence="1 2" key="1">
    <citation type="journal article" date="2014" name="Nature">
        <title>An environmental bacterial taxon with a large and distinct metabolic repertoire.</title>
        <authorList>
            <person name="Wilson M.C."/>
            <person name="Mori T."/>
            <person name="Ruckert C."/>
            <person name="Uria A.R."/>
            <person name="Helf M.J."/>
            <person name="Takada K."/>
            <person name="Gernert C."/>
            <person name="Steffens U.A."/>
            <person name="Heycke N."/>
            <person name="Schmitt S."/>
            <person name="Rinke C."/>
            <person name="Helfrich E.J."/>
            <person name="Brachmann A.O."/>
            <person name="Gurgui C."/>
            <person name="Wakimoto T."/>
            <person name="Kracht M."/>
            <person name="Crusemann M."/>
            <person name="Hentschel U."/>
            <person name="Abe I."/>
            <person name="Matsunaga S."/>
            <person name="Kalinowski J."/>
            <person name="Takeyama H."/>
            <person name="Piel J."/>
        </authorList>
    </citation>
    <scope>NUCLEOTIDE SEQUENCE [LARGE SCALE GENOMIC DNA]</scope>
    <source>
        <strain evidence="2">TSY1</strain>
    </source>
</reference>
<protein>
    <submittedName>
        <fullName evidence="1">Uncharacterized protein</fullName>
    </submittedName>
</protein>
<proteinExistence type="predicted"/>
<evidence type="ECO:0000313" key="2">
    <source>
        <dbReference type="Proteomes" id="UP000019141"/>
    </source>
</evidence>
<organism evidence="1 2">
    <name type="scientific">Entotheonella factor</name>
    <dbReference type="NCBI Taxonomy" id="1429438"/>
    <lineage>
        <taxon>Bacteria</taxon>
        <taxon>Pseudomonadati</taxon>
        <taxon>Nitrospinota/Tectimicrobiota group</taxon>
        <taxon>Candidatus Tectimicrobiota</taxon>
        <taxon>Candidatus Entotheonellia</taxon>
        <taxon>Candidatus Entotheonellales</taxon>
        <taxon>Candidatus Entotheonellaceae</taxon>
        <taxon>Candidatus Entotheonella</taxon>
    </lineage>
</organism>
<dbReference type="AlphaFoldDB" id="W4LFN7"/>
<name>W4LFN7_ENTF1</name>